<dbReference type="EMBL" id="CP097289">
    <property type="protein sequence ID" value="UQT61150.1"/>
    <property type="molecule type" value="Genomic_DNA"/>
</dbReference>
<dbReference type="Proteomes" id="UP000829992">
    <property type="component" value="Chromosome"/>
</dbReference>
<sequence>MPAHVSCLLMIAAESSTAPAKRFRTVGLRIWLCAARRLTAPATVEPRQTGAAIASLPCRGDGPTAYPSWRMRAS</sequence>
<evidence type="ECO:0000313" key="1">
    <source>
        <dbReference type="EMBL" id="UQT61150.1"/>
    </source>
</evidence>
<organism evidence="1 2">
    <name type="scientific">Streptomyces durmitorensis</name>
    <dbReference type="NCBI Taxonomy" id="319947"/>
    <lineage>
        <taxon>Bacteria</taxon>
        <taxon>Bacillati</taxon>
        <taxon>Actinomycetota</taxon>
        <taxon>Actinomycetes</taxon>
        <taxon>Kitasatosporales</taxon>
        <taxon>Streptomycetaceae</taxon>
        <taxon>Streptomyces</taxon>
    </lineage>
</organism>
<name>A0ABY4Q6Y0_9ACTN</name>
<dbReference type="RefSeq" id="WP_249592482.1">
    <property type="nucleotide sequence ID" value="NZ_CP097289.1"/>
</dbReference>
<evidence type="ECO:0000313" key="2">
    <source>
        <dbReference type="Proteomes" id="UP000829992"/>
    </source>
</evidence>
<gene>
    <name evidence="1" type="ORF">M4V62_42135</name>
</gene>
<proteinExistence type="predicted"/>
<accession>A0ABY4Q6Y0</accession>
<protein>
    <submittedName>
        <fullName evidence="1">Uncharacterized protein</fullName>
    </submittedName>
</protein>
<reference evidence="1 2" key="1">
    <citation type="submission" date="2022-05" db="EMBL/GenBank/DDBJ databases">
        <authorList>
            <person name="Zhou X."/>
            <person name="Li K."/>
            <person name="Man Y."/>
        </authorList>
    </citation>
    <scope>NUCLEOTIDE SEQUENCE [LARGE SCALE GENOMIC DNA]</scope>
    <source>
        <strain evidence="1 2">MS405</strain>
    </source>
</reference>
<keyword evidence="2" id="KW-1185">Reference proteome</keyword>